<dbReference type="PANTHER" id="PTHR16504">
    <property type="entry name" value="5'(3')-DEOXYRIBONUCLEOTIDASE"/>
    <property type="match status" value="1"/>
</dbReference>
<gene>
    <name evidence="2" type="ORF">G9Q97_04680</name>
</gene>
<dbReference type="Gene3D" id="3.40.50.1000">
    <property type="entry name" value="HAD superfamily/HAD-like"/>
    <property type="match status" value="1"/>
</dbReference>
<dbReference type="SFLD" id="SFLDG01126">
    <property type="entry name" value="C1.2:_Nucleotidase_Like"/>
    <property type="match status" value="1"/>
</dbReference>
<comment type="similarity">
    <text evidence="1">Belongs to the 5'(3')-deoxyribonucleotidase family.</text>
</comment>
<dbReference type="Proteomes" id="UP000649799">
    <property type="component" value="Unassembled WGS sequence"/>
</dbReference>
<dbReference type="RefSeq" id="WP_166143661.1">
    <property type="nucleotide sequence ID" value="NZ_JAANYN010000002.1"/>
</dbReference>
<dbReference type="Gene3D" id="1.10.40.40">
    <property type="entry name" value="Deoxyribonucleotidase, domain 2"/>
    <property type="match status" value="1"/>
</dbReference>
<dbReference type="InterPro" id="IPR036412">
    <property type="entry name" value="HAD-like_sf"/>
</dbReference>
<accession>A0ABX0H2T4</accession>
<dbReference type="InterPro" id="IPR010708">
    <property type="entry name" value="5'(3')-deoxyribonucleotidase"/>
</dbReference>
<dbReference type="InterPro" id="IPR023214">
    <property type="entry name" value="HAD_sf"/>
</dbReference>
<dbReference type="EMBL" id="JAANYN010000002">
    <property type="protein sequence ID" value="NHE56106.1"/>
    <property type="molecule type" value="Genomic_DNA"/>
</dbReference>
<keyword evidence="3" id="KW-1185">Reference proteome</keyword>
<comment type="caution">
    <text evidence="2">The sequence shown here is derived from an EMBL/GenBank/DDBJ whole genome shotgun (WGS) entry which is preliminary data.</text>
</comment>
<evidence type="ECO:0000313" key="2">
    <source>
        <dbReference type="EMBL" id="NHE56106.1"/>
    </source>
</evidence>
<evidence type="ECO:0000256" key="1">
    <source>
        <dbReference type="ARBA" id="ARBA00009589"/>
    </source>
</evidence>
<name>A0ABX0H2T4_9BACT</name>
<organism evidence="2 3">
    <name type="scientific">Cyclobacterium plantarum</name>
    <dbReference type="NCBI Taxonomy" id="2716263"/>
    <lineage>
        <taxon>Bacteria</taxon>
        <taxon>Pseudomonadati</taxon>
        <taxon>Bacteroidota</taxon>
        <taxon>Cytophagia</taxon>
        <taxon>Cytophagales</taxon>
        <taxon>Cyclobacteriaceae</taxon>
        <taxon>Cyclobacterium</taxon>
    </lineage>
</organism>
<dbReference type="Pfam" id="PF06941">
    <property type="entry name" value="NT5C"/>
    <property type="match status" value="1"/>
</dbReference>
<proteinExistence type="inferred from homology"/>
<dbReference type="SFLD" id="SFLDG01146">
    <property type="entry name" value="C1.2.2"/>
    <property type="match status" value="1"/>
</dbReference>
<dbReference type="SFLD" id="SFLDS00003">
    <property type="entry name" value="Haloacid_Dehalogenase"/>
    <property type="match status" value="1"/>
</dbReference>
<reference evidence="2 3" key="1">
    <citation type="submission" date="2020-03" db="EMBL/GenBank/DDBJ databases">
        <title>Cyclobacterium plantarum sp. nov., a marine bacterium isolated from a coastal-marine wetland.</title>
        <authorList>
            <person name="Sanchez-Porro C."/>
            <person name="Ventosa A."/>
            <person name="Amoozegar M."/>
        </authorList>
    </citation>
    <scope>NUCLEOTIDE SEQUENCE [LARGE SCALE GENOMIC DNA]</scope>
    <source>
        <strain evidence="2 3">GBPx2</strain>
    </source>
</reference>
<protein>
    <submittedName>
        <fullName evidence="2">5'(3')-deoxyribonucleotidase</fullName>
    </submittedName>
</protein>
<evidence type="ECO:0000313" key="3">
    <source>
        <dbReference type="Proteomes" id="UP000649799"/>
    </source>
</evidence>
<dbReference type="SUPFAM" id="SSF56784">
    <property type="entry name" value="HAD-like"/>
    <property type="match status" value="1"/>
</dbReference>
<sequence length="180" mass="20822">MRTIAIDMDGVLADVYRQFIDMHFRETGERLNPEQLKGLTEKEAFPYLYTHVNSEGFFKNAPLIPGAKKALENLSAKYRLFIVSAATEFPLSLTEKQAWLNLHFPFISWKQMVFCGSKEIIQTDIMIDDHFKNLDTFSGESYLFTQPHNALTSPGKHKRVHSWAEVENILLHHSYLTKTE</sequence>
<dbReference type="PANTHER" id="PTHR16504:SF4">
    <property type="entry name" value="5'(3')-DEOXYRIBONUCLEOTIDASE"/>
    <property type="match status" value="1"/>
</dbReference>